<gene>
    <name evidence="2" type="ORF">SAMN05421781_1551</name>
</gene>
<reference evidence="2 3" key="1">
    <citation type="submission" date="2016-10" db="EMBL/GenBank/DDBJ databases">
        <authorList>
            <person name="de Groot N.N."/>
        </authorList>
    </citation>
    <scope>NUCLEOTIDE SEQUENCE [LARGE SCALE GENOMIC DNA]</scope>
    <source>
        <strain evidence="2 3">DSM 23126</strain>
    </source>
</reference>
<dbReference type="STRING" id="1122204.SAMN05421781_1551"/>
<proteinExistence type="predicted"/>
<feature type="transmembrane region" description="Helical" evidence="1">
    <location>
        <begin position="6"/>
        <end position="39"/>
    </location>
</feature>
<dbReference type="RefSeq" id="WP_091613298.1">
    <property type="nucleotide sequence ID" value="NZ_FNNC01000002.1"/>
</dbReference>
<keyword evidence="1" id="KW-0812">Transmembrane</keyword>
<dbReference type="OrthoDB" id="2971941at2"/>
<protein>
    <submittedName>
        <fullName evidence="2">Lia operon protein LiaI</fullName>
    </submittedName>
</protein>
<keyword evidence="1" id="KW-0472">Membrane</keyword>
<organism evidence="2 3">
    <name type="scientific">Marinococcus luteus</name>
    <dbReference type="NCBI Taxonomy" id="1122204"/>
    <lineage>
        <taxon>Bacteria</taxon>
        <taxon>Bacillati</taxon>
        <taxon>Bacillota</taxon>
        <taxon>Bacilli</taxon>
        <taxon>Bacillales</taxon>
        <taxon>Bacillaceae</taxon>
        <taxon>Marinococcus</taxon>
    </lineage>
</organism>
<accession>A0A1H2TRZ7</accession>
<evidence type="ECO:0000313" key="2">
    <source>
        <dbReference type="EMBL" id="SDW46670.1"/>
    </source>
</evidence>
<evidence type="ECO:0000313" key="3">
    <source>
        <dbReference type="Proteomes" id="UP000199488"/>
    </source>
</evidence>
<dbReference type="EMBL" id="FNNC01000002">
    <property type="protein sequence ID" value="SDW46670.1"/>
    <property type="molecule type" value="Genomic_DNA"/>
</dbReference>
<evidence type="ECO:0000256" key="1">
    <source>
        <dbReference type="SAM" id="Phobius"/>
    </source>
</evidence>
<keyword evidence="3" id="KW-1185">Reference proteome</keyword>
<name>A0A1H2TRZ7_9BACI</name>
<dbReference type="AlphaFoldDB" id="A0A1H2TRZ7"/>
<feature type="transmembrane region" description="Helical" evidence="1">
    <location>
        <begin position="51"/>
        <end position="82"/>
    </location>
</feature>
<dbReference type="Proteomes" id="UP000199488">
    <property type="component" value="Unassembled WGS sequence"/>
</dbReference>
<keyword evidence="1" id="KW-1133">Transmembrane helix</keyword>
<sequence length="118" mass="13257">MWKKIGLTAVITVAAIVVLSNLGPLLLLAAGVALAYIVYRQFQESTSTAARVFWVIVGIAAILLALTNIYAVIALLGLYAIYWSVKKWNGDEVDIDRRTRTKDPFTGFEEEWKKLKRR</sequence>